<evidence type="ECO:0008006" key="8">
    <source>
        <dbReference type="Google" id="ProtNLM"/>
    </source>
</evidence>
<dbReference type="GO" id="GO:0004497">
    <property type="term" value="F:monooxygenase activity"/>
    <property type="evidence" value="ECO:0007669"/>
    <property type="project" value="UniProtKB-KW"/>
</dbReference>
<dbReference type="InterPro" id="IPR036396">
    <property type="entry name" value="Cyt_P450_sf"/>
</dbReference>
<dbReference type="GO" id="GO:0020037">
    <property type="term" value="F:heme binding"/>
    <property type="evidence" value="ECO:0007669"/>
    <property type="project" value="InterPro"/>
</dbReference>
<keyword evidence="5" id="KW-0812">Transmembrane</keyword>
<keyword evidence="3 4" id="KW-0349">Heme</keyword>
<dbReference type="Pfam" id="PF00067">
    <property type="entry name" value="p450"/>
    <property type="match status" value="1"/>
</dbReference>
<name>A0A397I579_9GLOM</name>
<keyword evidence="4" id="KW-0560">Oxidoreductase</keyword>
<dbReference type="EMBL" id="PQFF01000242">
    <property type="protein sequence ID" value="RHZ70849.1"/>
    <property type="molecule type" value="Genomic_DNA"/>
</dbReference>
<dbReference type="Proteomes" id="UP000266861">
    <property type="component" value="Unassembled WGS sequence"/>
</dbReference>
<keyword evidence="2 3" id="KW-0408">Iron</keyword>
<feature type="binding site" description="axial binding residue" evidence="3">
    <location>
        <position position="523"/>
    </location>
    <ligand>
        <name>heme</name>
        <dbReference type="ChEBI" id="CHEBI:30413"/>
    </ligand>
    <ligandPart>
        <name>Fe</name>
        <dbReference type="ChEBI" id="CHEBI:18248"/>
    </ligandPart>
</feature>
<evidence type="ECO:0000256" key="2">
    <source>
        <dbReference type="ARBA" id="ARBA00023004"/>
    </source>
</evidence>
<evidence type="ECO:0000313" key="6">
    <source>
        <dbReference type="EMBL" id="RHZ70849.1"/>
    </source>
</evidence>
<organism evidence="6 7">
    <name type="scientific">Diversispora epigaea</name>
    <dbReference type="NCBI Taxonomy" id="1348612"/>
    <lineage>
        <taxon>Eukaryota</taxon>
        <taxon>Fungi</taxon>
        <taxon>Fungi incertae sedis</taxon>
        <taxon>Mucoromycota</taxon>
        <taxon>Glomeromycotina</taxon>
        <taxon>Glomeromycetes</taxon>
        <taxon>Diversisporales</taxon>
        <taxon>Diversisporaceae</taxon>
        <taxon>Diversispora</taxon>
    </lineage>
</organism>
<keyword evidence="4" id="KW-0503">Monooxygenase</keyword>
<proteinExistence type="inferred from homology"/>
<protein>
    <recommendedName>
        <fullName evidence="8">Cytochrome P450</fullName>
    </recommendedName>
</protein>
<dbReference type="GO" id="GO:0005506">
    <property type="term" value="F:iron ion binding"/>
    <property type="evidence" value="ECO:0007669"/>
    <property type="project" value="InterPro"/>
</dbReference>
<dbReference type="InterPro" id="IPR001128">
    <property type="entry name" value="Cyt_P450"/>
</dbReference>
<dbReference type="Gene3D" id="1.10.630.10">
    <property type="entry name" value="Cytochrome P450"/>
    <property type="match status" value="1"/>
</dbReference>
<comment type="cofactor">
    <cofactor evidence="3">
        <name>heme</name>
        <dbReference type="ChEBI" id="CHEBI:30413"/>
    </cofactor>
</comment>
<dbReference type="InterPro" id="IPR002401">
    <property type="entry name" value="Cyt_P450_E_grp-I"/>
</dbReference>
<keyword evidence="5" id="KW-0472">Membrane</keyword>
<dbReference type="PANTHER" id="PTHR24301">
    <property type="entry name" value="THROMBOXANE-A SYNTHASE"/>
    <property type="match status" value="1"/>
</dbReference>
<comment type="similarity">
    <text evidence="4">Belongs to the cytochrome P450 family.</text>
</comment>
<dbReference type="PRINTS" id="PR00385">
    <property type="entry name" value="P450"/>
</dbReference>
<comment type="caution">
    <text evidence="6">The sequence shown here is derived from an EMBL/GenBank/DDBJ whole genome shotgun (WGS) entry which is preliminary data.</text>
</comment>
<dbReference type="STRING" id="1348612.A0A397I579"/>
<dbReference type="SUPFAM" id="SSF48264">
    <property type="entry name" value="Cytochrome P450"/>
    <property type="match status" value="1"/>
</dbReference>
<dbReference type="GO" id="GO:0016705">
    <property type="term" value="F:oxidoreductase activity, acting on paired donors, with incorporation or reduction of molecular oxygen"/>
    <property type="evidence" value="ECO:0007669"/>
    <property type="project" value="InterPro"/>
</dbReference>
<feature type="transmembrane region" description="Helical" evidence="5">
    <location>
        <begin position="12"/>
        <end position="32"/>
    </location>
</feature>
<keyword evidence="7" id="KW-1185">Reference proteome</keyword>
<evidence type="ECO:0000256" key="5">
    <source>
        <dbReference type="SAM" id="Phobius"/>
    </source>
</evidence>
<dbReference type="InterPro" id="IPR017972">
    <property type="entry name" value="Cyt_P450_CS"/>
</dbReference>
<evidence type="ECO:0000313" key="7">
    <source>
        <dbReference type="Proteomes" id="UP000266861"/>
    </source>
</evidence>
<accession>A0A397I579</accession>
<dbReference type="AlphaFoldDB" id="A0A397I579"/>
<dbReference type="PROSITE" id="PS00086">
    <property type="entry name" value="CYTOCHROME_P450"/>
    <property type="match status" value="1"/>
</dbReference>
<dbReference type="PANTHER" id="PTHR24301:SF2">
    <property type="entry name" value="THROMBOXANE-A SYNTHASE"/>
    <property type="match status" value="1"/>
</dbReference>
<keyword evidence="5" id="KW-1133">Transmembrane helix</keyword>
<evidence type="ECO:0000256" key="3">
    <source>
        <dbReference type="PIRSR" id="PIRSR602401-1"/>
    </source>
</evidence>
<sequence>MTFYSIINYPSYLDLIEFVLIALILYVAKFYLDYFTRPNKFPGPIPLPVLGTLLWYNGNPAEWVTKAQEKYGDIFELYMGKERVIWLSNSDLITKIVSPSTNNNFLIRITPNQGLDEIGFTTKGITFNRNVESWKYNRKFFNQAIKSPKFLKQTVEKIQKIFPEIEICWSKLSKFDQNIQNSKNSNIKLSDINLSEWIPQFIMDLTFLAMTNKRTYSFANYYYNTMIGNKKEKDEGEEEYFGQFKDPVVIKEIKKVENFAKIIHEWSCAIQFFMSTPKLWRDYIPSYKRKANNLKKSINKANEVYLKLIKDRKQEIDRIPIDEQLDADTLTMFLTVNTPRDITTRADNNHTRPMSEEEILGNIFEIISGGVDTTSSGFCFIIYHVEHHPKVKGRMLKEIDSVFGKDPNRKIAFDDLNKLIYCEAIIKEVLRVMSIVPIIFRTSLRDDKISGHQFSGQTQFMLNTYGIHHNKEHWINPEVFNPSRFLGKEEEVSDNDNENGKNNQKSGIHKNSFIAFGGGPRMCPGKQLAMTTIKTIMVLLYRKYDVRLSDMNAPIKYHFSLLRNCDDLNVILKPIFQDL</sequence>
<dbReference type="PRINTS" id="PR00463">
    <property type="entry name" value="EP450I"/>
</dbReference>
<keyword evidence="1 3" id="KW-0479">Metal-binding</keyword>
<gene>
    <name evidence="6" type="ORF">Glove_265g13</name>
</gene>
<evidence type="ECO:0000256" key="4">
    <source>
        <dbReference type="RuleBase" id="RU000461"/>
    </source>
</evidence>
<dbReference type="OrthoDB" id="1470350at2759"/>
<reference evidence="6 7" key="1">
    <citation type="submission" date="2018-08" db="EMBL/GenBank/DDBJ databases">
        <title>Genome and evolution of the arbuscular mycorrhizal fungus Diversispora epigaea (formerly Glomus versiforme) and its bacterial endosymbionts.</title>
        <authorList>
            <person name="Sun X."/>
            <person name="Fei Z."/>
            <person name="Harrison M."/>
        </authorList>
    </citation>
    <scope>NUCLEOTIDE SEQUENCE [LARGE SCALE GENOMIC DNA]</scope>
    <source>
        <strain evidence="6 7">IT104</strain>
    </source>
</reference>
<evidence type="ECO:0000256" key="1">
    <source>
        <dbReference type="ARBA" id="ARBA00022723"/>
    </source>
</evidence>